<protein>
    <recommendedName>
        <fullName evidence="4">Collagen triple helix repeat-containing protein</fullName>
    </recommendedName>
</protein>
<keyword evidence="3" id="KW-1185">Reference proteome</keyword>
<feature type="compositionally biased region" description="Low complexity" evidence="1">
    <location>
        <begin position="111"/>
        <end position="139"/>
    </location>
</feature>
<dbReference type="PANTHER" id="PTHR24637:SF422">
    <property type="entry name" value="COLLAGEN IV NC1 DOMAIN-CONTAINING PROTEIN"/>
    <property type="match status" value="1"/>
</dbReference>
<accession>A0ABU7UUM2</accession>
<sequence>MYKDEFNFINEVDYNEARNNNCNRWKHHDERNHDVCCNREHCSNKCDRNHCHHDCDCDCITCPTGPTGATGTNGATGSTGATGFTGNTGATGTTGIGVTGATGAAGGATGVTGPIGDTGTTGSTGNTGATGDTGATGPNGAPGGATGSTGAAGATGATGANGIGITGATGTLPSVFGYIYNEGAQVVPLETDILFDNNGILSNVAHVIGTSQVVILIAGVYFVSFIVSSVEPNQFTVFLNGAPVVGGTFGSGAGTQQNPGGVIVSLAVGDVITLRNHTSTAAVTLQTLAGGTQVNSNASITLFLIG</sequence>
<gene>
    <name evidence="2" type="ORF">SJI18_22610</name>
</gene>
<reference evidence="2 3" key="1">
    <citation type="submission" date="2023-11" db="EMBL/GenBank/DDBJ databases">
        <title>Draft genome sequence of a psychrophilic Clostridium strain from permafrost water brine.</title>
        <authorList>
            <person name="Shcherbakova V.A."/>
            <person name="Trubitsyn V.E."/>
            <person name="Zakharyuk A.G."/>
        </authorList>
    </citation>
    <scope>NUCLEOTIDE SEQUENCE [LARGE SCALE GENOMIC DNA]</scope>
    <source>
        <strain evidence="2 3">14F</strain>
    </source>
</reference>
<evidence type="ECO:0000256" key="1">
    <source>
        <dbReference type="SAM" id="MobiDB-lite"/>
    </source>
</evidence>
<dbReference type="Proteomes" id="UP001498469">
    <property type="component" value="Unassembled WGS sequence"/>
</dbReference>
<organism evidence="2 3">
    <name type="scientific">Clostridium frigoriphilum</name>
    <dbReference type="NCBI Taxonomy" id="443253"/>
    <lineage>
        <taxon>Bacteria</taxon>
        <taxon>Bacillati</taxon>
        <taxon>Bacillota</taxon>
        <taxon>Clostridia</taxon>
        <taxon>Eubacteriales</taxon>
        <taxon>Clostridiaceae</taxon>
        <taxon>Clostridium</taxon>
    </lineage>
</organism>
<dbReference type="EMBL" id="JAZHFS010000038">
    <property type="protein sequence ID" value="MEF2115077.1"/>
    <property type="molecule type" value="Genomic_DNA"/>
</dbReference>
<evidence type="ECO:0008006" key="4">
    <source>
        <dbReference type="Google" id="ProtNLM"/>
    </source>
</evidence>
<evidence type="ECO:0000313" key="3">
    <source>
        <dbReference type="Proteomes" id="UP001498469"/>
    </source>
</evidence>
<name>A0ABU7UUM2_9CLOT</name>
<proteinExistence type="predicted"/>
<feature type="region of interest" description="Disordered" evidence="1">
    <location>
        <begin position="108"/>
        <end position="150"/>
    </location>
</feature>
<evidence type="ECO:0000313" key="2">
    <source>
        <dbReference type="EMBL" id="MEF2115077.1"/>
    </source>
</evidence>
<dbReference type="RefSeq" id="WP_253201912.1">
    <property type="nucleotide sequence ID" value="NZ_JAZHFS010000038.1"/>
</dbReference>
<comment type="caution">
    <text evidence="2">The sequence shown here is derived from an EMBL/GenBank/DDBJ whole genome shotgun (WGS) entry which is preliminary data.</text>
</comment>
<dbReference type="PANTHER" id="PTHR24637">
    <property type="entry name" value="COLLAGEN"/>
    <property type="match status" value="1"/>
</dbReference>